<keyword evidence="1" id="KW-1133">Transmembrane helix</keyword>
<keyword evidence="1" id="KW-0472">Membrane</keyword>
<dbReference type="EMBL" id="CAXAMN010009879">
    <property type="protein sequence ID" value="CAK9029998.1"/>
    <property type="molecule type" value="Genomic_DNA"/>
</dbReference>
<dbReference type="EMBL" id="CAXAMN010009824">
    <property type="protein sequence ID" value="CAK9029879.1"/>
    <property type="molecule type" value="Genomic_DNA"/>
</dbReference>
<evidence type="ECO:0000313" key="4">
    <source>
        <dbReference type="Proteomes" id="UP001642484"/>
    </source>
</evidence>
<evidence type="ECO:0000256" key="1">
    <source>
        <dbReference type="SAM" id="Phobius"/>
    </source>
</evidence>
<sequence>MKTGSPAYSESLFFWFTALLTLSFRASLLHSLAQAQLLLVLRSALAQALGSPSEPLVENGFFEGDDCVPGLEVPFPSTFHFSPGPVSLLMEVACLGFGLLGTVVSGLCFALFLLGLGWVRLGPELRPWMLGGGTP</sequence>
<dbReference type="Proteomes" id="UP001642484">
    <property type="component" value="Unassembled WGS sequence"/>
</dbReference>
<proteinExistence type="predicted"/>
<keyword evidence="1" id="KW-0812">Transmembrane</keyword>
<comment type="caution">
    <text evidence="2">The sequence shown here is derived from an EMBL/GenBank/DDBJ whole genome shotgun (WGS) entry which is preliminary data.</text>
</comment>
<protein>
    <submittedName>
        <fullName evidence="2">Uncharacterized protein</fullName>
    </submittedName>
</protein>
<organism evidence="2 4">
    <name type="scientific">Durusdinium trenchii</name>
    <dbReference type="NCBI Taxonomy" id="1381693"/>
    <lineage>
        <taxon>Eukaryota</taxon>
        <taxon>Sar</taxon>
        <taxon>Alveolata</taxon>
        <taxon>Dinophyceae</taxon>
        <taxon>Suessiales</taxon>
        <taxon>Symbiodiniaceae</taxon>
        <taxon>Durusdinium</taxon>
    </lineage>
</organism>
<evidence type="ECO:0000313" key="2">
    <source>
        <dbReference type="EMBL" id="CAK9029879.1"/>
    </source>
</evidence>
<reference evidence="2 4" key="1">
    <citation type="submission" date="2024-02" db="EMBL/GenBank/DDBJ databases">
        <authorList>
            <person name="Chen Y."/>
            <person name="Shah S."/>
            <person name="Dougan E. K."/>
            <person name="Thang M."/>
            <person name="Chan C."/>
        </authorList>
    </citation>
    <scope>NUCLEOTIDE SEQUENCE [LARGE SCALE GENOMIC DNA]</scope>
</reference>
<name>A0ABP0KSL2_9DINO</name>
<evidence type="ECO:0000313" key="3">
    <source>
        <dbReference type="EMBL" id="CAK9029998.1"/>
    </source>
</evidence>
<keyword evidence="4" id="KW-1185">Reference proteome</keyword>
<gene>
    <name evidence="2" type="ORF">CCMP2556_LOCUS17663</name>
    <name evidence="3" type="ORF">CCMP2556_LOCUS17701</name>
</gene>
<accession>A0ABP0KSL2</accession>
<feature type="transmembrane region" description="Helical" evidence="1">
    <location>
        <begin position="95"/>
        <end position="119"/>
    </location>
</feature>